<feature type="compositionally biased region" description="Low complexity" evidence="1">
    <location>
        <begin position="88"/>
        <end position="100"/>
    </location>
</feature>
<organism evidence="2 3">
    <name type="scientific">Rousettus aegyptiacus</name>
    <name type="common">Egyptian fruit bat</name>
    <name type="synonym">Pteropus aegyptiacus</name>
    <dbReference type="NCBI Taxonomy" id="9407"/>
    <lineage>
        <taxon>Eukaryota</taxon>
        <taxon>Metazoa</taxon>
        <taxon>Chordata</taxon>
        <taxon>Craniata</taxon>
        <taxon>Vertebrata</taxon>
        <taxon>Euteleostomi</taxon>
        <taxon>Mammalia</taxon>
        <taxon>Eutheria</taxon>
        <taxon>Laurasiatheria</taxon>
        <taxon>Chiroptera</taxon>
        <taxon>Yinpterochiroptera</taxon>
        <taxon>Pteropodoidea</taxon>
        <taxon>Pteropodidae</taxon>
        <taxon>Rousettinae</taxon>
        <taxon>Rousettus</taxon>
    </lineage>
</organism>
<proteinExistence type="predicted"/>
<feature type="region of interest" description="Disordered" evidence="1">
    <location>
        <begin position="42"/>
        <end position="120"/>
    </location>
</feature>
<feature type="region of interest" description="Disordered" evidence="1">
    <location>
        <begin position="141"/>
        <end position="180"/>
    </location>
</feature>
<sequence>MKSCLLHSNMYQKLLFSTLTCEELGSHFCPYKIDLDKMKTSDFPGSVRDLRPQGTLPPRPEGQTRPLKSRRRGGNAGTGTQTRSQTDGAGAPGAPTLPGPSLQDPRRLPTMRTGERPLLPLGWREGSWDPRRIFRHLSWSSGEGRSSLSLQTASRSHPVSAHARTPTCTRAHSCQQRSTL</sequence>
<gene>
    <name evidence="2" type="ORF">HJG63_009249</name>
</gene>
<feature type="compositionally biased region" description="Polar residues" evidence="1">
    <location>
        <begin position="78"/>
        <end position="87"/>
    </location>
</feature>
<reference evidence="2 3" key="1">
    <citation type="journal article" date="2020" name="Nature">
        <title>Six reference-quality genomes reveal evolution of bat adaptations.</title>
        <authorList>
            <person name="Jebb D."/>
            <person name="Huang Z."/>
            <person name="Pippel M."/>
            <person name="Hughes G.M."/>
            <person name="Lavrichenko K."/>
            <person name="Devanna P."/>
            <person name="Winkler S."/>
            <person name="Jermiin L.S."/>
            <person name="Skirmuntt E.C."/>
            <person name="Katzourakis A."/>
            <person name="Burkitt-Gray L."/>
            <person name="Ray D.A."/>
            <person name="Sullivan K.A.M."/>
            <person name="Roscito J.G."/>
            <person name="Kirilenko B.M."/>
            <person name="Davalos L.M."/>
            <person name="Corthals A.P."/>
            <person name="Power M.L."/>
            <person name="Jones G."/>
            <person name="Ransome R.D."/>
            <person name="Dechmann D.K.N."/>
            <person name="Locatelli A.G."/>
            <person name="Puechmaille S.J."/>
            <person name="Fedrigo O."/>
            <person name="Jarvis E.D."/>
            <person name="Hiller M."/>
            <person name="Vernes S.C."/>
            <person name="Myers E.W."/>
            <person name="Teeling E.C."/>
        </authorList>
    </citation>
    <scope>NUCLEOTIDE SEQUENCE [LARGE SCALE GENOMIC DNA]</scope>
    <source>
        <strain evidence="2">MRouAeg1</strain>
        <tissue evidence="2">Muscle</tissue>
    </source>
</reference>
<name>A0A7J8CJ67_ROUAE</name>
<evidence type="ECO:0000256" key="1">
    <source>
        <dbReference type="SAM" id="MobiDB-lite"/>
    </source>
</evidence>
<dbReference type="Proteomes" id="UP000593571">
    <property type="component" value="Unassembled WGS sequence"/>
</dbReference>
<dbReference type="EMBL" id="JACASE010000014">
    <property type="protein sequence ID" value="KAF6410812.1"/>
    <property type="molecule type" value="Genomic_DNA"/>
</dbReference>
<feature type="compositionally biased region" description="Low complexity" evidence="1">
    <location>
        <begin position="141"/>
        <end position="150"/>
    </location>
</feature>
<keyword evidence="3" id="KW-1185">Reference proteome</keyword>
<feature type="compositionally biased region" description="Polar residues" evidence="1">
    <location>
        <begin position="166"/>
        <end position="180"/>
    </location>
</feature>
<evidence type="ECO:0000313" key="3">
    <source>
        <dbReference type="Proteomes" id="UP000593571"/>
    </source>
</evidence>
<comment type="caution">
    <text evidence="2">The sequence shown here is derived from an EMBL/GenBank/DDBJ whole genome shotgun (WGS) entry which is preliminary data.</text>
</comment>
<accession>A0A7J8CJ67</accession>
<dbReference type="AlphaFoldDB" id="A0A7J8CJ67"/>
<protein>
    <submittedName>
        <fullName evidence="2">Uncharacterized protein</fullName>
    </submittedName>
</protein>
<evidence type="ECO:0000313" key="2">
    <source>
        <dbReference type="EMBL" id="KAF6410812.1"/>
    </source>
</evidence>